<dbReference type="eggNOG" id="ENOG5033XC0">
    <property type="taxonomic scope" value="Bacteria"/>
</dbReference>
<organism evidence="2 3">
    <name type="scientific">Leucobacter chromiiresistens</name>
    <dbReference type="NCBI Taxonomy" id="1079994"/>
    <lineage>
        <taxon>Bacteria</taxon>
        <taxon>Bacillati</taxon>
        <taxon>Actinomycetota</taxon>
        <taxon>Actinomycetes</taxon>
        <taxon>Micrococcales</taxon>
        <taxon>Microbacteriaceae</taxon>
        <taxon>Leucobacter</taxon>
    </lineage>
</organism>
<evidence type="ECO:0000313" key="3">
    <source>
        <dbReference type="Proteomes" id="UP000182690"/>
    </source>
</evidence>
<dbReference type="EMBL" id="FNKB01000002">
    <property type="protein sequence ID" value="SDQ54244.1"/>
    <property type="molecule type" value="Genomic_DNA"/>
</dbReference>
<dbReference type="STRING" id="1079994.SAMN04488565_2980"/>
<dbReference type="OrthoDB" id="5057864at2"/>
<gene>
    <name evidence="2" type="ORF">SAMN04488565_2980</name>
</gene>
<feature type="region of interest" description="Disordered" evidence="1">
    <location>
        <begin position="374"/>
        <end position="399"/>
    </location>
</feature>
<evidence type="ECO:0000313" key="2">
    <source>
        <dbReference type="EMBL" id="SDQ54244.1"/>
    </source>
</evidence>
<reference evidence="2 3" key="1">
    <citation type="submission" date="2016-10" db="EMBL/GenBank/DDBJ databases">
        <authorList>
            <person name="de Groot N.N."/>
        </authorList>
    </citation>
    <scope>NUCLEOTIDE SEQUENCE [LARGE SCALE GENOMIC DNA]</scope>
    <source>
        <strain evidence="2 3">DSM 22788</strain>
    </source>
</reference>
<evidence type="ECO:0000256" key="1">
    <source>
        <dbReference type="SAM" id="MobiDB-lite"/>
    </source>
</evidence>
<sequence>MSTEPRAARRALVSRIAVFAILGLLAAGLAVANLVQPPRLAGVDADTALLVSRTDQRVQLHFSQPIADVDAAAVSVRPETPIDVSSDGSSLTVRFLEMLDTGAEYRIEARVSGAATGSSDVVSAPVRTPDPATYTLSRSPGGDRLLEHRLQDPAATREVFAAPRIEEYAITGDGLATVLRDETGRAALDVHAATTDGGSAATFADPDPFRVMTAPHLGQLRSEARSGVIGVVASGAGDDGTEYDRTLLVIDPATAIVSIVTGADGSPVPVRDWRFVPGTTSLVLQSPDGRLFGWESVPEPRVFDLGLSGDLLGFVPGTTALAVADAAGPSLVDLGGIVTGTLDAEPERTPMVQPAGADDRAVLAAAPDAVLARAASTPGEPPPVADGVDPRSAGSALGDGSLVAGGSVLVERDGETRSVFAPAAASTRIGRVCLSPNAEFAAVETISDGGAADGAASAPGYAQTTTNYVRLDSGATVRSAIGGLSDWCG</sequence>
<name>A0A1H1BQK1_9MICO</name>
<protein>
    <recommendedName>
        <fullName evidence="4">SbsA Ig-like domain-containing protein</fullName>
    </recommendedName>
</protein>
<dbReference type="AlphaFoldDB" id="A0A1H1BQK1"/>
<accession>A0A1H1BQK1</accession>
<dbReference type="RefSeq" id="WP_143026176.1">
    <property type="nucleotide sequence ID" value="NZ_FNKB01000002.1"/>
</dbReference>
<feature type="region of interest" description="Disordered" evidence="1">
    <location>
        <begin position="119"/>
        <end position="143"/>
    </location>
</feature>
<dbReference type="Proteomes" id="UP000182690">
    <property type="component" value="Unassembled WGS sequence"/>
</dbReference>
<evidence type="ECO:0008006" key="4">
    <source>
        <dbReference type="Google" id="ProtNLM"/>
    </source>
</evidence>
<proteinExistence type="predicted"/>